<dbReference type="EMBL" id="MJAO01000001">
    <property type="protein sequence ID" value="OKB68820.1"/>
    <property type="molecule type" value="Genomic_DNA"/>
</dbReference>
<evidence type="ECO:0000259" key="2">
    <source>
        <dbReference type="SMART" id="SM00421"/>
    </source>
</evidence>
<dbReference type="InterPro" id="IPR000792">
    <property type="entry name" value="Tscrpt_reg_LuxR_C"/>
</dbReference>
<dbReference type="SUPFAM" id="SSF46894">
    <property type="entry name" value="C-terminal effector domain of the bipartite response regulators"/>
    <property type="match status" value="1"/>
</dbReference>
<dbReference type="InterPro" id="IPR036388">
    <property type="entry name" value="WH-like_DNA-bd_sf"/>
</dbReference>
<dbReference type="InterPro" id="IPR016032">
    <property type="entry name" value="Sig_transdc_resp-reg_C-effctor"/>
</dbReference>
<reference evidence="3 4" key="1">
    <citation type="submission" date="2016-09" db="EMBL/GenBank/DDBJ databases">
        <title>Serratia marcescens MSU-97 and epiphytic antimycotic-producing bacteria.</title>
        <authorList>
            <person name="Matilla M.A."/>
        </authorList>
    </citation>
    <scope>NUCLEOTIDE SEQUENCE [LARGE SCALE GENOMIC DNA]</scope>
    <source>
        <strain evidence="3 4">MSU-97</strain>
    </source>
</reference>
<protein>
    <recommendedName>
        <fullName evidence="2">HTH luxR-type domain-containing protein</fullName>
    </recommendedName>
</protein>
<evidence type="ECO:0000313" key="4">
    <source>
        <dbReference type="Proteomes" id="UP000185770"/>
    </source>
</evidence>
<organism evidence="3 4">
    <name type="scientific">Serratia marcescens</name>
    <dbReference type="NCBI Taxonomy" id="615"/>
    <lineage>
        <taxon>Bacteria</taxon>
        <taxon>Pseudomonadati</taxon>
        <taxon>Pseudomonadota</taxon>
        <taxon>Gammaproteobacteria</taxon>
        <taxon>Enterobacterales</taxon>
        <taxon>Yersiniaceae</taxon>
        <taxon>Serratia</taxon>
    </lineage>
</organism>
<dbReference type="GO" id="GO:0003677">
    <property type="term" value="F:DNA binding"/>
    <property type="evidence" value="ECO:0007669"/>
    <property type="project" value="UniProtKB-KW"/>
</dbReference>
<keyword evidence="1" id="KW-0238">DNA-binding</keyword>
<gene>
    <name evidence="3" type="ORF">BHU62_01875</name>
</gene>
<accession>A0A1Q4P6P8</accession>
<dbReference type="GO" id="GO:0006355">
    <property type="term" value="P:regulation of DNA-templated transcription"/>
    <property type="evidence" value="ECO:0007669"/>
    <property type="project" value="InterPro"/>
</dbReference>
<feature type="domain" description="HTH luxR-type" evidence="2">
    <location>
        <begin position="45"/>
        <end position="102"/>
    </location>
</feature>
<comment type="caution">
    <text evidence="3">The sequence shown here is derived from an EMBL/GenBank/DDBJ whole genome shotgun (WGS) entry which is preliminary data.</text>
</comment>
<dbReference type="SMART" id="SM00421">
    <property type="entry name" value="HTH_LUXR"/>
    <property type="match status" value="1"/>
</dbReference>
<sequence>MKYFPIIYRDDSLGTVQEKVLRQLNLWQRVGYDSLAASACSACGRAKLTENEIKVLSLLAKELSLTEAAWVLGKNIKTVFTQKKSAMNKLRLKNSYELNLFIINHQQALSVL</sequence>
<dbReference type="Proteomes" id="UP000185770">
    <property type="component" value="Unassembled WGS sequence"/>
</dbReference>
<name>A0A1Q4P6P8_SERMA</name>
<dbReference type="Gene3D" id="1.10.10.10">
    <property type="entry name" value="Winged helix-like DNA-binding domain superfamily/Winged helix DNA-binding domain"/>
    <property type="match status" value="1"/>
</dbReference>
<evidence type="ECO:0000256" key="1">
    <source>
        <dbReference type="ARBA" id="ARBA00023125"/>
    </source>
</evidence>
<dbReference type="AlphaFoldDB" id="A0A1Q4P6P8"/>
<proteinExistence type="predicted"/>
<evidence type="ECO:0000313" key="3">
    <source>
        <dbReference type="EMBL" id="OKB68820.1"/>
    </source>
</evidence>